<evidence type="ECO:0000313" key="7">
    <source>
        <dbReference type="Proteomes" id="UP000308365"/>
    </source>
</evidence>
<keyword evidence="2" id="KW-0833">Ubl conjugation pathway</keyword>
<dbReference type="GO" id="GO:0016579">
    <property type="term" value="P:protein deubiquitination"/>
    <property type="evidence" value="ECO:0007669"/>
    <property type="project" value="InterPro"/>
</dbReference>
<feature type="region of interest" description="Disordered" evidence="4">
    <location>
        <begin position="459"/>
        <end position="630"/>
    </location>
</feature>
<evidence type="ECO:0000259" key="5">
    <source>
        <dbReference type="PROSITE" id="PS50235"/>
    </source>
</evidence>
<protein>
    <recommendedName>
        <fullName evidence="5">USP domain-containing protein</fullName>
    </recommendedName>
</protein>
<dbReference type="Proteomes" id="UP000308365">
    <property type="component" value="Unassembled WGS sequence"/>
</dbReference>
<dbReference type="InterPro" id="IPR052398">
    <property type="entry name" value="Ubiquitin_hydrolase_53/54"/>
</dbReference>
<feature type="region of interest" description="Disordered" evidence="4">
    <location>
        <begin position="380"/>
        <end position="437"/>
    </location>
</feature>
<sequence length="753" mass="85331">MAWVKFLRKPGGNLGKAYQPGSMLSLAPTKGLLNEPGQNSCFLNSAVQVLWQLDIFRRSLRVLSGHVCQGDACIFCALKTIFAQFQHSREKALPSDNIRHALAESFKDEQRFQLGLMDDAAECFENILERIHFHIVPSRDADMCTSKSCITHQKFAMTLYEQLWSIIRSSTLYRICAVHFYNGPMARFGTASFFCSNEVERMMERHERSKPEMFAELLQAANTTDDYRKCPVSRIWRTLVCFCICKFENRHSEITMRILIISGINLKNLFFQCFLRVTDENAKNSELHLVGMICYTSRHYCAFAFHTKSSKWVFFDDANVKEVGTRWKDVVSKCIRCHFQPLLLFYANPDGTAVSTEDALKQVIHWSHHKSVAENIGCEKSSIHKSENSKENGFGDQTKQRENQKFQADSISSFNRSHIQTSGSGGTVKSSHNDQREKIKDISRECALKAIEQKNLLSSQRKDLERGQRKDLGRHRDLVNEDLPHFKSGSPPAPNGFRQYGNPHLFHSQGKGPCKHDRIAHQSRASAQTLSSSKSQILASGEKITGKFKSDSGTGYDTDSSQDSRDKGSSCNGSTKSRNRGWKPMRETLNVDSIFNESEKRQHSPRHKSNISNKSKCSKDQSFNSCPKENPKQKCLMTIYEDEMKQETGSRSSLEFNGKGAEKNKALKETKVHGDNWQMQRTESGYESSDHISNGSANLESPVIDGNGTVMDISGVKETASFSNQIKTSNLNIDRMNYTSQQSKNYLEGKNFI</sequence>
<evidence type="ECO:0000256" key="2">
    <source>
        <dbReference type="ARBA" id="ARBA00022786"/>
    </source>
</evidence>
<evidence type="ECO:0000313" key="6">
    <source>
        <dbReference type="EMBL" id="TKC52303.1"/>
    </source>
</evidence>
<dbReference type="PROSITE" id="PS50235">
    <property type="entry name" value="USP_3"/>
    <property type="match status" value="1"/>
</dbReference>
<accession>A0A4U1FQ92</accession>
<dbReference type="GO" id="GO:0005911">
    <property type="term" value="C:cell-cell junction"/>
    <property type="evidence" value="ECO:0007669"/>
    <property type="project" value="TreeGrafter"/>
</dbReference>
<organism evidence="6 7">
    <name type="scientific">Monodon monoceros</name>
    <name type="common">Narwhal</name>
    <name type="synonym">Ceratodon monodon</name>
    <dbReference type="NCBI Taxonomy" id="40151"/>
    <lineage>
        <taxon>Eukaryota</taxon>
        <taxon>Metazoa</taxon>
        <taxon>Chordata</taxon>
        <taxon>Craniata</taxon>
        <taxon>Vertebrata</taxon>
        <taxon>Euteleostomi</taxon>
        <taxon>Mammalia</taxon>
        <taxon>Eutheria</taxon>
        <taxon>Laurasiatheria</taxon>
        <taxon>Artiodactyla</taxon>
        <taxon>Whippomorpha</taxon>
        <taxon>Cetacea</taxon>
        <taxon>Odontoceti</taxon>
        <taxon>Monodontidae</taxon>
        <taxon>Monodon</taxon>
    </lineage>
</organism>
<dbReference type="AlphaFoldDB" id="A0A4U1FQ92"/>
<dbReference type="GO" id="GO:0010996">
    <property type="term" value="P:response to auditory stimulus"/>
    <property type="evidence" value="ECO:0007669"/>
    <property type="project" value="TreeGrafter"/>
</dbReference>
<feature type="compositionally biased region" description="Basic and acidic residues" evidence="4">
    <location>
        <begin position="381"/>
        <end position="390"/>
    </location>
</feature>
<name>A0A4U1FQ92_MONMO</name>
<evidence type="ECO:0000256" key="4">
    <source>
        <dbReference type="SAM" id="MobiDB-lite"/>
    </source>
</evidence>
<keyword evidence="3" id="KW-0378">Hydrolase</keyword>
<dbReference type="PANTHER" id="PTHR22975:SF6">
    <property type="entry name" value="INACTIVE UBIQUITIN CARBOXYL-TERMINAL HYDROLASE 53"/>
    <property type="match status" value="1"/>
</dbReference>
<dbReference type="GO" id="GO:0004843">
    <property type="term" value="F:cysteine-type deubiquitinase activity"/>
    <property type="evidence" value="ECO:0007669"/>
    <property type="project" value="InterPro"/>
</dbReference>
<dbReference type="FunFam" id="3.90.70.10:FF:000041">
    <property type="entry name" value="Inactive ubiquitin carboxyl-terminal hydrolase 53"/>
    <property type="match status" value="1"/>
</dbReference>
<feature type="domain" description="USP" evidence="5">
    <location>
        <begin position="30"/>
        <end position="349"/>
    </location>
</feature>
<feature type="compositionally biased region" description="Polar residues" evidence="4">
    <location>
        <begin position="405"/>
        <end position="430"/>
    </location>
</feature>
<gene>
    <name evidence="6" type="ORF">EI555_000664</name>
</gene>
<feature type="compositionally biased region" description="Polar residues" evidence="4">
    <location>
        <begin position="523"/>
        <end position="538"/>
    </location>
</feature>
<dbReference type="SUPFAM" id="SSF54001">
    <property type="entry name" value="Cysteine proteinases"/>
    <property type="match status" value="1"/>
</dbReference>
<evidence type="ECO:0000256" key="3">
    <source>
        <dbReference type="ARBA" id="ARBA00022801"/>
    </source>
</evidence>
<dbReference type="GO" id="GO:0007605">
    <property type="term" value="P:sensory perception of sound"/>
    <property type="evidence" value="ECO:0007669"/>
    <property type="project" value="TreeGrafter"/>
</dbReference>
<feature type="compositionally biased region" description="Low complexity" evidence="4">
    <location>
        <begin position="551"/>
        <end position="561"/>
    </location>
</feature>
<dbReference type="InterPro" id="IPR038765">
    <property type="entry name" value="Papain-like_cys_pep_sf"/>
</dbReference>
<dbReference type="Pfam" id="PF00443">
    <property type="entry name" value="UCH"/>
    <property type="match status" value="1"/>
</dbReference>
<dbReference type="InterPro" id="IPR001394">
    <property type="entry name" value="Peptidase_C19_UCH"/>
</dbReference>
<dbReference type="InterPro" id="IPR028889">
    <property type="entry name" value="USP"/>
</dbReference>
<dbReference type="Gene3D" id="3.90.70.10">
    <property type="entry name" value="Cysteine proteinases"/>
    <property type="match status" value="2"/>
</dbReference>
<evidence type="ECO:0000256" key="1">
    <source>
        <dbReference type="ARBA" id="ARBA00009085"/>
    </source>
</evidence>
<reference evidence="7" key="1">
    <citation type="journal article" date="2019" name="IScience">
        <title>Narwhal Genome Reveals Long-Term Low Genetic Diversity despite Current Large Abundance Size.</title>
        <authorList>
            <person name="Westbury M.V."/>
            <person name="Petersen B."/>
            <person name="Garde E."/>
            <person name="Heide-Jorgensen M.P."/>
            <person name="Lorenzen E.D."/>
        </authorList>
    </citation>
    <scope>NUCLEOTIDE SEQUENCE [LARGE SCALE GENOMIC DNA]</scope>
</reference>
<proteinExistence type="inferred from homology"/>
<dbReference type="PANTHER" id="PTHR22975">
    <property type="entry name" value="UBIQUITIN SPECIFIC PROTEINASE"/>
    <property type="match status" value="1"/>
</dbReference>
<comment type="caution">
    <text evidence="6">The sequence shown here is derived from an EMBL/GenBank/DDBJ whole genome shotgun (WGS) entry which is preliminary data.</text>
</comment>
<comment type="similarity">
    <text evidence="1">Belongs to the peptidase C19 family.</text>
</comment>
<dbReference type="CDD" id="cd02257">
    <property type="entry name" value="Peptidase_C19"/>
    <property type="match status" value="1"/>
</dbReference>
<feature type="compositionally biased region" description="Basic and acidic residues" evidence="4">
    <location>
        <begin position="460"/>
        <end position="485"/>
    </location>
</feature>
<dbReference type="EMBL" id="RWIC01000034">
    <property type="protein sequence ID" value="TKC52303.1"/>
    <property type="molecule type" value="Genomic_DNA"/>
</dbReference>